<keyword evidence="5" id="KW-0804">Transcription</keyword>
<dbReference type="EMBL" id="KB454525">
    <property type="protein sequence ID" value="EME27997.1"/>
    <property type="molecule type" value="Genomic_DNA"/>
</dbReference>
<organism evidence="9 10">
    <name type="scientific">Galdieria sulphuraria</name>
    <name type="common">Red alga</name>
    <dbReference type="NCBI Taxonomy" id="130081"/>
    <lineage>
        <taxon>Eukaryota</taxon>
        <taxon>Rhodophyta</taxon>
        <taxon>Bangiophyceae</taxon>
        <taxon>Galdieriales</taxon>
        <taxon>Galdieriaceae</taxon>
        <taxon>Galdieria</taxon>
    </lineage>
</organism>
<dbReference type="PANTHER" id="PTHR46373">
    <property type="entry name" value="PROTEIN RKD4"/>
    <property type="match status" value="1"/>
</dbReference>
<feature type="coiled-coil region" evidence="7">
    <location>
        <begin position="410"/>
        <end position="437"/>
    </location>
</feature>
<protein>
    <submittedName>
        <fullName evidence="9">Transcription factor</fullName>
    </submittedName>
</protein>
<evidence type="ECO:0000256" key="1">
    <source>
        <dbReference type="ARBA" id="ARBA00004049"/>
    </source>
</evidence>
<dbReference type="Proteomes" id="UP000030680">
    <property type="component" value="Unassembled WGS sequence"/>
</dbReference>
<accession>M2XDE9</accession>
<dbReference type="Gramene" id="EME27997">
    <property type="protein sequence ID" value="EME27997"/>
    <property type="gene ID" value="Gasu_44980"/>
</dbReference>
<dbReference type="InterPro" id="IPR003035">
    <property type="entry name" value="RWP-RK_dom"/>
</dbReference>
<keyword evidence="4" id="KW-0238">DNA-binding</keyword>
<proteinExistence type="predicted"/>
<evidence type="ECO:0000256" key="3">
    <source>
        <dbReference type="ARBA" id="ARBA00023054"/>
    </source>
</evidence>
<dbReference type="GeneID" id="17086906"/>
<keyword evidence="2" id="KW-0805">Transcription regulation</keyword>
<evidence type="ECO:0000313" key="10">
    <source>
        <dbReference type="Proteomes" id="UP000030680"/>
    </source>
</evidence>
<dbReference type="PANTHER" id="PTHR46373:SF2">
    <property type="entry name" value="RWP-RK DOMAIN-CONTAINING PROTEIN"/>
    <property type="match status" value="1"/>
</dbReference>
<sequence length="476" mass="54987">MTKRASSQLTIEVISPYFTQSIQTASKKLGVCCTLLKKICRKYGITRWPYRKIQSIERSIQQTKERLQFLEQYVAQEKNGNAYNEMLKLRTELFELERKRESLLRPDKSLINPYSLEPNYLISLNAKELESLEKNSSLWSHSATQETAQHRRTMVEEYTDHSGNMRPLSPILSLDSSEPECSAHSSSCYSRPMSRFPKCEGFEDYDSVRLPLEVTSEVTAYSEADSPLKRNNLIVSNTSLEYHQDSSYELPGWNMQWGRDSVPSGKIQEDMRLQQTGSCEKLPRYVMHEDFSHSPATDEDPRLANRFLQLPLNSRDTLWNRMRAFGTLNNVPDRENCVKNMKPFSGMEGQTMYNTFPDDMILSHVTSTDDMSTIDENMSYSGGYEKRKPMKQDMGIFEGSWESAHIQKTLSSVYRRMEHLEQENQRLRSKLSRLLASFPVQTEETKGEQGSFYKGFPSNQNTLMTGMYGGDMLERS</sequence>
<evidence type="ECO:0000256" key="6">
    <source>
        <dbReference type="ARBA" id="ARBA00023242"/>
    </source>
</evidence>
<dbReference type="OrthoDB" id="6270329at2759"/>
<keyword evidence="6" id="KW-0539">Nucleus</keyword>
<evidence type="ECO:0000313" key="9">
    <source>
        <dbReference type="EMBL" id="EME27997.1"/>
    </source>
</evidence>
<keyword evidence="10" id="KW-1185">Reference proteome</keyword>
<evidence type="ECO:0000259" key="8">
    <source>
        <dbReference type="PROSITE" id="PS51519"/>
    </source>
</evidence>
<dbReference type="InterPro" id="IPR044607">
    <property type="entry name" value="RKD-like"/>
</dbReference>
<gene>
    <name evidence="9" type="ORF">Gasu_44980</name>
</gene>
<dbReference type="eggNOG" id="ENOG502SC46">
    <property type="taxonomic scope" value="Eukaryota"/>
</dbReference>
<dbReference type="AlphaFoldDB" id="M2XDE9"/>
<feature type="domain" description="RWP-RK" evidence="8">
    <location>
        <begin position="1"/>
        <end position="77"/>
    </location>
</feature>
<dbReference type="STRING" id="130081.M2XDE9"/>
<reference evidence="10" key="1">
    <citation type="journal article" date="2013" name="Science">
        <title>Gene transfer from bacteria and archaea facilitated evolution of an extremophilic eukaryote.</title>
        <authorList>
            <person name="Schonknecht G."/>
            <person name="Chen W.H."/>
            <person name="Ternes C.M."/>
            <person name="Barbier G.G."/>
            <person name="Shrestha R.P."/>
            <person name="Stanke M."/>
            <person name="Brautigam A."/>
            <person name="Baker B.J."/>
            <person name="Banfield J.F."/>
            <person name="Garavito R.M."/>
            <person name="Carr K."/>
            <person name="Wilkerson C."/>
            <person name="Rensing S.A."/>
            <person name="Gagneul D."/>
            <person name="Dickenson N.E."/>
            <person name="Oesterhelt C."/>
            <person name="Lercher M.J."/>
            <person name="Weber A.P."/>
        </authorList>
    </citation>
    <scope>NUCLEOTIDE SEQUENCE [LARGE SCALE GENOMIC DNA]</scope>
    <source>
        <strain evidence="10">074W</strain>
    </source>
</reference>
<dbReference type="RefSeq" id="XP_005704517.1">
    <property type="nucleotide sequence ID" value="XM_005704460.1"/>
</dbReference>
<dbReference type="GO" id="GO:0003677">
    <property type="term" value="F:DNA binding"/>
    <property type="evidence" value="ECO:0007669"/>
    <property type="project" value="UniProtKB-KW"/>
</dbReference>
<dbReference type="GO" id="GO:0003700">
    <property type="term" value="F:DNA-binding transcription factor activity"/>
    <property type="evidence" value="ECO:0007669"/>
    <property type="project" value="InterPro"/>
</dbReference>
<keyword evidence="3 7" id="KW-0175">Coiled coil</keyword>
<evidence type="ECO:0000256" key="2">
    <source>
        <dbReference type="ARBA" id="ARBA00023015"/>
    </source>
</evidence>
<dbReference type="KEGG" id="gsl:Gasu_44980"/>
<evidence type="ECO:0000256" key="5">
    <source>
        <dbReference type="ARBA" id="ARBA00023163"/>
    </source>
</evidence>
<comment type="function">
    <text evidence="1">Putative transcription factor.</text>
</comment>
<evidence type="ECO:0000256" key="7">
    <source>
        <dbReference type="SAM" id="Coils"/>
    </source>
</evidence>
<dbReference type="PROSITE" id="PS51519">
    <property type="entry name" value="RWP_RK"/>
    <property type="match status" value="1"/>
</dbReference>
<name>M2XDE9_GALSU</name>
<evidence type="ECO:0000256" key="4">
    <source>
        <dbReference type="ARBA" id="ARBA00023125"/>
    </source>
</evidence>
<dbReference type="Pfam" id="PF02042">
    <property type="entry name" value="RWP-RK"/>
    <property type="match status" value="1"/>
</dbReference>